<dbReference type="UniPathway" id="UPA00258">
    <property type="reaction ID" value="UER00370"/>
</dbReference>
<proteinExistence type="inferred from homology"/>
<evidence type="ECO:0000256" key="8">
    <source>
        <dbReference type="ARBA" id="ARBA00047778"/>
    </source>
</evidence>
<dbReference type="Pfam" id="PF01979">
    <property type="entry name" value="Amidohydro_1"/>
    <property type="match status" value="1"/>
</dbReference>
<feature type="binding site" evidence="13">
    <location>
        <position position="490"/>
    </location>
    <ligand>
        <name>substrate</name>
    </ligand>
</feature>
<comment type="catalytic activity">
    <reaction evidence="8 9">
        <text>urea + 2 H2O + H(+) = hydrogencarbonate + 2 NH4(+)</text>
        <dbReference type="Rhea" id="RHEA:20557"/>
        <dbReference type="ChEBI" id="CHEBI:15377"/>
        <dbReference type="ChEBI" id="CHEBI:15378"/>
        <dbReference type="ChEBI" id="CHEBI:16199"/>
        <dbReference type="ChEBI" id="CHEBI:17544"/>
        <dbReference type="ChEBI" id="CHEBI:28938"/>
        <dbReference type="EC" id="3.5.1.5"/>
    </reaction>
</comment>
<evidence type="ECO:0000313" key="15">
    <source>
        <dbReference type="EMBL" id="ROW07697.1"/>
    </source>
</evidence>
<evidence type="ECO:0000256" key="6">
    <source>
        <dbReference type="ARBA" id="ARBA00022801"/>
    </source>
</evidence>
<keyword evidence="4 9" id="KW-0533">Nickel</keyword>
<dbReference type="NCBIfam" id="NF009671">
    <property type="entry name" value="PRK13192.1"/>
    <property type="match status" value="1"/>
</dbReference>
<evidence type="ECO:0000313" key="16">
    <source>
        <dbReference type="Proteomes" id="UP000283895"/>
    </source>
</evidence>
<comment type="caution">
    <text evidence="15">The sequence shown here is derived from an EMBL/GenBank/DDBJ whole genome shotgun (WGS) entry which is preliminary data.</text>
</comment>
<keyword evidence="5 9" id="KW-0479">Metal-binding</keyword>
<dbReference type="Pfam" id="PF00449">
    <property type="entry name" value="Urease_alpha"/>
    <property type="match status" value="1"/>
</dbReference>
<dbReference type="Pfam" id="PF00547">
    <property type="entry name" value="Urease_gamma"/>
    <property type="match status" value="1"/>
</dbReference>
<reference evidence="15 16" key="1">
    <citation type="submission" date="2015-09" db="EMBL/GenBank/DDBJ databases">
        <title>Host preference determinants of Valsa canker pathogens revealed by comparative genomics.</title>
        <authorList>
            <person name="Yin Z."/>
            <person name="Huang L."/>
        </authorList>
    </citation>
    <scope>NUCLEOTIDE SEQUENCE [LARGE SCALE GENOMIC DNA]</scope>
    <source>
        <strain evidence="15 16">03-1</strain>
    </source>
</reference>
<dbReference type="Gene3D" id="3.30.280.10">
    <property type="entry name" value="Urease, gamma-like subunit"/>
    <property type="match status" value="1"/>
</dbReference>
<dbReference type="Pfam" id="PF00699">
    <property type="entry name" value="Urease_beta"/>
    <property type="match status" value="1"/>
</dbReference>
<dbReference type="SUPFAM" id="SSF51278">
    <property type="entry name" value="Urease, beta-subunit"/>
    <property type="match status" value="1"/>
</dbReference>
<evidence type="ECO:0000256" key="1">
    <source>
        <dbReference type="ARBA" id="ARBA00004897"/>
    </source>
</evidence>
<dbReference type="SUPFAM" id="SSF51556">
    <property type="entry name" value="Metallo-dependent hydrolases"/>
    <property type="match status" value="1"/>
</dbReference>
<dbReference type="InterPro" id="IPR002019">
    <property type="entry name" value="Urease_beta-like"/>
</dbReference>
<dbReference type="GO" id="GO:0009039">
    <property type="term" value="F:urease activity"/>
    <property type="evidence" value="ECO:0007669"/>
    <property type="project" value="UniProtKB-EC"/>
</dbReference>
<evidence type="ECO:0000256" key="3">
    <source>
        <dbReference type="ARBA" id="ARBA00013883"/>
    </source>
</evidence>
<dbReference type="SUPFAM" id="SSF54111">
    <property type="entry name" value="Urease, gamma-subunit"/>
    <property type="match status" value="1"/>
</dbReference>
<dbReference type="InterPro" id="IPR036463">
    <property type="entry name" value="Urease_gamma_sf"/>
</dbReference>
<dbReference type="InterPro" id="IPR050112">
    <property type="entry name" value="Urease_alpha_subunit"/>
</dbReference>
<feature type="binding site" evidence="11">
    <location>
        <position position="517"/>
    </location>
    <ligand>
        <name>Ni(2+)</name>
        <dbReference type="ChEBI" id="CHEBI:49786"/>
        <label>2</label>
    </ligand>
</feature>
<dbReference type="OrthoDB" id="1708534at2759"/>
<comment type="cofactor">
    <cofactor evidence="11">
        <name>Ni cation</name>
        <dbReference type="ChEBI" id="CHEBI:25516"/>
    </cofactor>
    <text evidence="11">Binds 2 nickel ions per subunit.</text>
</comment>
<dbReference type="CDD" id="cd00407">
    <property type="entry name" value="Urease_beta"/>
    <property type="match status" value="1"/>
</dbReference>
<dbReference type="Gene3D" id="2.30.40.10">
    <property type="entry name" value="Urease, subunit C, domain 1"/>
    <property type="match status" value="1"/>
</dbReference>
<dbReference type="PIRSF" id="PIRSF001222">
    <property type="entry name" value="Urease"/>
    <property type="match status" value="1"/>
</dbReference>
<feature type="binding site" evidence="11">
    <location>
        <position position="631"/>
    </location>
    <ligand>
        <name>Ni(2+)</name>
        <dbReference type="ChEBI" id="CHEBI:49786"/>
        <label>1</label>
    </ligand>
</feature>
<comment type="PTM">
    <text evidence="10">Carbamylation allows a single lysine to coordinate two nickel ions.</text>
</comment>
<sequence length="836" mass="89658">MHLVPKELDKLAISQLGFLAQRRLARGVKLNHSEATALIASNLQELIRDGNHTVADLMALGATMLGRRHVQPSVLSTLHEIQVEGTFPTGTYLVTVHNPVSSDDGDLPRALYGSFLPVPPQDLFPLPSAASYEPARQPGAVVPVKGTVELNRGRRRVRVRVTSRGDRPIQVGSHYHFVEANPQLEFDRVRAYGYRLDIAAGTSVRFEPGDTRTVTLVDIAGNRIIQGGNGIARGVVSASRGDEILAKLQQAGFAHAPEPEADAGLVVEAFRMDRAAYAAMFGPTTGDVVRLGLTDLWVKVERDFTVYGDECKFGGGKTLREGMGQATGRPDARTLDLVVTNALVVDWTGIYKADIGVKDGLIVGIGKAGNPDVMEGVTPGMVVGSCTDVIAGEGKIITTGGIDTHIHFICPQQVEEAIASGITTMLGGGTGPSAGTSATTCTPGANYMRQMLQACDTLPVNIGITAKGNDSDPKALREQVIAGACGLKLHEDWGSTPAAIDACLTVCDELDVQCLIHTDTLNESGFVESTLAAIKGRTIHTYHTEGAGGGHAPDIISVVEHPNVLPSSTNPTRPYTRNTLDEHLDMLMVCHHLSKNIPEDVAFAESRIRAETIAAEDVLHDLGAISMMSSDSQAMGRCGEVIMRTWNTAHKNKVQRGRLPEDEGTGADNFRVKRYVSKYTINPALAQGMGHLVGSVEVGKLADLLVWDPAWFGTKPSLVVKSGLIAWAQMGDPNASIPTVQPIIARPMFAPRVPSTSVLFVSQASIEHGVVQAYGLRKRVEPVKNCRGVGKKDMRYNDAMPRMRVDPESYTVEADGQVCTAEPASELPLGQAYFVY</sequence>
<dbReference type="PROSITE" id="PS00145">
    <property type="entry name" value="UREASE_2"/>
    <property type="match status" value="1"/>
</dbReference>
<dbReference type="HAMAP" id="MF_01954">
    <property type="entry name" value="Urease_beta"/>
    <property type="match status" value="1"/>
</dbReference>
<feature type="binding site" evidence="11">
    <location>
        <position position="543"/>
    </location>
    <ligand>
        <name>Ni(2+)</name>
        <dbReference type="ChEBI" id="CHEBI:49786"/>
        <label>2</label>
    </ligand>
</feature>
<evidence type="ECO:0000256" key="2">
    <source>
        <dbReference type="ARBA" id="ARBA00012934"/>
    </source>
</evidence>
<dbReference type="InterPro" id="IPR032466">
    <property type="entry name" value="Metal_Hydrolase"/>
</dbReference>
<keyword evidence="6 9" id="KW-0378">Hydrolase</keyword>
<dbReference type="Proteomes" id="UP000283895">
    <property type="component" value="Unassembled WGS sequence"/>
</dbReference>
<dbReference type="CDD" id="cd00390">
    <property type="entry name" value="Urease_gamma"/>
    <property type="match status" value="1"/>
</dbReference>
<dbReference type="NCBIfam" id="NF009682">
    <property type="entry name" value="PRK13203.1"/>
    <property type="match status" value="1"/>
</dbReference>
<dbReference type="InterPro" id="IPR005848">
    <property type="entry name" value="Urease_asu"/>
</dbReference>
<dbReference type="PROSITE" id="PS51368">
    <property type="entry name" value="UREASE_3"/>
    <property type="match status" value="1"/>
</dbReference>
<evidence type="ECO:0000256" key="5">
    <source>
        <dbReference type="ARBA" id="ARBA00022723"/>
    </source>
</evidence>
<feature type="binding site" description="via carbamate group" evidence="11">
    <location>
        <position position="488"/>
    </location>
    <ligand>
        <name>Ni(2+)</name>
        <dbReference type="ChEBI" id="CHEBI:49786"/>
        <label>2</label>
    </ligand>
</feature>
<dbReference type="FunFam" id="3.30.280.10:FF:000001">
    <property type="entry name" value="Urease subunit alpha"/>
    <property type="match status" value="1"/>
</dbReference>
<dbReference type="PANTHER" id="PTHR43440">
    <property type="entry name" value="UREASE"/>
    <property type="match status" value="1"/>
</dbReference>
<dbReference type="InterPro" id="IPR017951">
    <property type="entry name" value="Urease_asu_c"/>
</dbReference>
<feature type="binding site" evidence="11">
    <location>
        <position position="407"/>
    </location>
    <ligand>
        <name>Ni(2+)</name>
        <dbReference type="ChEBI" id="CHEBI:49786"/>
        <label>1</label>
    </ligand>
</feature>
<organism evidence="15 16">
    <name type="scientific">Cytospora schulzeri</name>
    <dbReference type="NCBI Taxonomy" id="448051"/>
    <lineage>
        <taxon>Eukaryota</taxon>
        <taxon>Fungi</taxon>
        <taxon>Dikarya</taxon>
        <taxon>Ascomycota</taxon>
        <taxon>Pezizomycotina</taxon>
        <taxon>Sordariomycetes</taxon>
        <taxon>Sordariomycetidae</taxon>
        <taxon>Diaporthales</taxon>
        <taxon>Cytosporaceae</taxon>
        <taxon>Cytospora</taxon>
    </lineage>
</organism>
<keyword evidence="16" id="KW-1185">Reference proteome</keyword>
<evidence type="ECO:0000256" key="9">
    <source>
        <dbReference type="PIRNR" id="PIRNR001222"/>
    </source>
</evidence>
<feature type="modified residue" description="N6-carboxylysine" evidence="10">
    <location>
        <position position="488"/>
    </location>
</feature>
<gene>
    <name evidence="15" type="ORF">VMCG_03493</name>
</gene>
<dbReference type="InterPro" id="IPR017950">
    <property type="entry name" value="Urease_AS"/>
</dbReference>
<name>A0A423WW49_9PEZI</name>
<dbReference type="NCBIfam" id="NF009686">
    <property type="entry name" value="PRK13207.1"/>
    <property type="match status" value="1"/>
</dbReference>
<dbReference type="NCBIfam" id="TIGR00192">
    <property type="entry name" value="urease_beta"/>
    <property type="match status" value="1"/>
</dbReference>
<dbReference type="EMBL" id="LKEA01000007">
    <property type="protein sequence ID" value="ROW07697.1"/>
    <property type="molecule type" value="Genomic_DNA"/>
</dbReference>
<dbReference type="InterPro" id="IPR002026">
    <property type="entry name" value="Urease_gamma/gamma-beta_su"/>
</dbReference>
<accession>A0A423WW49</accession>
<dbReference type="PANTHER" id="PTHR43440:SF1">
    <property type="entry name" value="UREASE"/>
    <property type="match status" value="1"/>
</dbReference>
<dbReference type="CDD" id="cd00375">
    <property type="entry name" value="Urease_alpha"/>
    <property type="match status" value="1"/>
</dbReference>
<protein>
    <recommendedName>
        <fullName evidence="3 9">Urease</fullName>
        <ecNumber evidence="2 9">3.5.1.5</ecNumber>
    </recommendedName>
    <alternativeName>
        <fullName evidence="7 9">Urea amidohydrolase</fullName>
    </alternativeName>
</protein>
<dbReference type="PRINTS" id="PR01752">
    <property type="entry name" value="UREASE"/>
</dbReference>
<evidence type="ECO:0000256" key="10">
    <source>
        <dbReference type="PIRSR" id="PIRSR001222-50"/>
    </source>
</evidence>
<evidence type="ECO:0000256" key="11">
    <source>
        <dbReference type="PIRSR" id="PIRSR001222-51"/>
    </source>
</evidence>
<dbReference type="STRING" id="356882.A0A423WW49"/>
<dbReference type="HAMAP" id="MF_01953">
    <property type="entry name" value="Urease_alpha"/>
    <property type="match status" value="1"/>
</dbReference>
<dbReference type="InterPro" id="IPR011059">
    <property type="entry name" value="Metal-dep_hydrolase_composite"/>
</dbReference>
<evidence type="ECO:0000256" key="13">
    <source>
        <dbReference type="PROSITE-ProRule" id="PRU00700"/>
    </source>
</evidence>
<dbReference type="NCBIfam" id="TIGR00193">
    <property type="entry name" value="urease_gam"/>
    <property type="match status" value="1"/>
</dbReference>
<dbReference type="GO" id="GO:0035550">
    <property type="term" value="C:urease complex"/>
    <property type="evidence" value="ECO:0007669"/>
    <property type="project" value="InterPro"/>
</dbReference>
<dbReference type="Gene3D" id="3.20.20.140">
    <property type="entry name" value="Metal-dependent hydrolases"/>
    <property type="match status" value="1"/>
</dbReference>
<evidence type="ECO:0000259" key="14">
    <source>
        <dbReference type="PROSITE" id="PS51368"/>
    </source>
</evidence>
<dbReference type="InterPro" id="IPR011612">
    <property type="entry name" value="Urease_alpha_N_dom"/>
</dbReference>
<evidence type="ECO:0000256" key="7">
    <source>
        <dbReference type="ARBA" id="ARBA00030395"/>
    </source>
</evidence>
<dbReference type="Gene3D" id="2.10.150.10">
    <property type="entry name" value="Urease, beta subunit"/>
    <property type="match status" value="1"/>
</dbReference>
<feature type="active site" description="Proton donor" evidence="12 13">
    <location>
        <position position="591"/>
    </location>
</feature>
<comment type="pathway">
    <text evidence="1 9">Nitrogen metabolism; urea degradation; CO(2) and NH(3) from urea (urease route): step 1/1.</text>
</comment>
<dbReference type="EC" id="3.5.1.5" evidence="2 9"/>
<dbReference type="GO" id="GO:0043419">
    <property type="term" value="P:urea catabolic process"/>
    <property type="evidence" value="ECO:0007669"/>
    <property type="project" value="UniProtKB-UniPathway"/>
</dbReference>
<feature type="binding site" evidence="11">
    <location>
        <position position="405"/>
    </location>
    <ligand>
        <name>Ni(2+)</name>
        <dbReference type="ChEBI" id="CHEBI:49786"/>
        <label>1</label>
    </ligand>
</feature>
<dbReference type="GO" id="GO:0016151">
    <property type="term" value="F:nickel cation binding"/>
    <property type="evidence" value="ECO:0007669"/>
    <property type="project" value="InterPro"/>
</dbReference>
<dbReference type="AlphaFoldDB" id="A0A423WW49"/>
<dbReference type="SUPFAM" id="SSF51338">
    <property type="entry name" value="Composite domain of metallo-dependent hydrolases"/>
    <property type="match status" value="1"/>
</dbReference>
<dbReference type="NCBIfam" id="TIGR01792">
    <property type="entry name" value="urease_alph"/>
    <property type="match status" value="1"/>
</dbReference>
<feature type="binding site" description="via carbamate group" evidence="11">
    <location>
        <position position="488"/>
    </location>
    <ligand>
        <name>Ni(2+)</name>
        <dbReference type="ChEBI" id="CHEBI:49786"/>
        <label>1</label>
    </ligand>
</feature>
<evidence type="ECO:0000256" key="4">
    <source>
        <dbReference type="ARBA" id="ARBA00022596"/>
    </source>
</evidence>
<dbReference type="InterPro" id="IPR036461">
    <property type="entry name" value="Urease_betasu_sf"/>
</dbReference>
<feature type="domain" description="Urease" evidence="14">
    <location>
        <begin position="400"/>
        <end position="836"/>
    </location>
</feature>
<dbReference type="InterPro" id="IPR006680">
    <property type="entry name" value="Amidohydro-rel"/>
</dbReference>
<evidence type="ECO:0000256" key="12">
    <source>
        <dbReference type="PIRSR" id="PIRSR611612-52"/>
    </source>
</evidence>
<dbReference type="InterPro" id="IPR008221">
    <property type="entry name" value="Urease"/>
</dbReference>